<dbReference type="SUPFAM" id="SSF88723">
    <property type="entry name" value="PIN domain-like"/>
    <property type="match status" value="1"/>
</dbReference>
<dbReference type="InterPro" id="IPR002716">
    <property type="entry name" value="PIN_dom"/>
</dbReference>
<feature type="domain" description="PIN" evidence="1">
    <location>
        <begin position="38"/>
        <end position="141"/>
    </location>
</feature>
<dbReference type="InterPro" id="IPR029060">
    <property type="entry name" value="PIN-like_dom_sf"/>
</dbReference>
<dbReference type="Gene3D" id="3.40.50.1010">
    <property type="entry name" value="5'-nuclease"/>
    <property type="match status" value="1"/>
</dbReference>
<dbReference type="WBParaSite" id="nRc.2.0.1.t32842-RA">
    <property type="protein sequence ID" value="nRc.2.0.1.t32842-RA"/>
    <property type="gene ID" value="nRc.2.0.1.g32842"/>
</dbReference>
<dbReference type="AlphaFoldDB" id="A0A915K3Q2"/>
<proteinExistence type="predicted"/>
<sequence length="156" mass="18039">MSKLNNNLMMQRMLDMEDGLTTSTSIPGFCLDNGCVVEELKGLTKDLDNKWKSEQSKESLEFLRRMEKDHSRKFPTVEYITMTNDDRILTSCVKFSSTKNTNRKSVDISIEPIQLEKKLVLLTGDRNLRVKAISKQVPVRTISEFCSWVEFKPKKL</sequence>
<organism evidence="2 3">
    <name type="scientific">Romanomermis culicivorax</name>
    <name type="common">Nematode worm</name>
    <dbReference type="NCBI Taxonomy" id="13658"/>
    <lineage>
        <taxon>Eukaryota</taxon>
        <taxon>Metazoa</taxon>
        <taxon>Ecdysozoa</taxon>
        <taxon>Nematoda</taxon>
        <taxon>Enoplea</taxon>
        <taxon>Dorylaimia</taxon>
        <taxon>Mermithida</taxon>
        <taxon>Mermithoidea</taxon>
        <taxon>Mermithidae</taxon>
        <taxon>Romanomermis</taxon>
    </lineage>
</organism>
<keyword evidence="2" id="KW-1185">Reference proteome</keyword>
<accession>A0A915K3Q2</accession>
<name>A0A915K3Q2_ROMCU</name>
<protein>
    <submittedName>
        <fullName evidence="3">PIN domain-containing protein</fullName>
    </submittedName>
</protein>
<dbReference type="Proteomes" id="UP000887565">
    <property type="component" value="Unplaced"/>
</dbReference>
<evidence type="ECO:0000313" key="3">
    <source>
        <dbReference type="WBParaSite" id="nRc.2.0.1.t32842-RA"/>
    </source>
</evidence>
<dbReference type="Pfam" id="PF13638">
    <property type="entry name" value="PIN_4"/>
    <property type="match status" value="1"/>
</dbReference>
<evidence type="ECO:0000259" key="1">
    <source>
        <dbReference type="Pfam" id="PF13638"/>
    </source>
</evidence>
<reference evidence="3" key="1">
    <citation type="submission" date="2022-11" db="UniProtKB">
        <authorList>
            <consortium name="WormBaseParasite"/>
        </authorList>
    </citation>
    <scope>IDENTIFICATION</scope>
</reference>
<evidence type="ECO:0000313" key="2">
    <source>
        <dbReference type="Proteomes" id="UP000887565"/>
    </source>
</evidence>